<dbReference type="Gene3D" id="1.10.620.20">
    <property type="entry name" value="Ribonucleotide Reductase, subunit A"/>
    <property type="match status" value="1"/>
</dbReference>
<evidence type="ECO:0000256" key="1">
    <source>
        <dbReference type="SAM" id="MobiDB-lite"/>
    </source>
</evidence>
<dbReference type="GO" id="GO:0016491">
    <property type="term" value="F:oxidoreductase activity"/>
    <property type="evidence" value="ECO:0007669"/>
    <property type="project" value="InterPro"/>
</dbReference>
<evidence type="ECO:0000313" key="3">
    <source>
        <dbReference type="Proteomes" id="UP000319353"/>
    </source>
</evidence>
<proteinExistence type="predicted"/>
<sequence>MDPQEPKITGTAAADETAKTATAERVGARLEPDGSLLLTGLSLAPVPDRVEPAGVVFRGAPRAQPGPGMPYTITQRELVWADNLQELIERAKRRQWNASTDIPWAAGRNVAPDVEDAVAVILTWMLQQEYAAWYLPAKFVAQIHPAYTEVGLFLSTQIVDEARHIEAFLKRLYLNGVGLQEVAAGTESSIKGLLMQDDFARASFLLHVLGEGTFTDLFHLLIEIAPDEATRQIMVRSLEDEARHVAYGVGRLRTHLSAQRDVAAVGQQFVEALEARLSFTYEVSGLPPYVQEALAIVAGRGRSPVALGRGVQRVRQFIDELNANRKQRLLQSGFPEPLAEHISQLHIRSSGGLM</sequence>
<reference evidence="2 3" key="1">
    <citation type="journal article" date="2019" name="Nat. Microbiol.">
        <title>Mediterranean grassland soil C-N compound turnover is dependent on rainfall and depth, and is mediated by genomically divergent microorganisms.</title>
        <authorList>
            <person name="Diamond S."/>
            <person name="Andeer P.F."/>
            <person name="Li Z."/>
            <person name="Crits-Christoph A."/>
            <person name="Burstein D."/>
            <person name="Anantharaman K."/>
            <person name="Lane K.R."/>
            <person name="Thomas B.C."/>
            <person name="Pan C."/>
            <person name="Northen T.R."/>
            <person name="Banfield J.F."/>
        </authorList>
    </citation>
    <scope>NUCLEOTIDE SEQUENCE [LARGE SCALE GENOMIC DNA]</scope>
    <source>
        <strain evidence="2">NP_4</strain>
    </source>
</reference>
<accession>A0A537LBP3</accession>
<feature type="region of interest" description="Disordered" evidence="1">
    <location>
        <begin position="1"/>
        <end position="22"/>
    </location>
</feature>
<dbReference type="InterPro" id="IPR009078">
    <property type="entry name" value="Ferritin-like_SF"/>
</dbReference>
<organism evidence="2 3">
    <name type="scientific">Candidatus Segetimicrobium genomatis</name>
    <dbReference type="NCBI Taxonomy" id="2569760"/>
    <lineage>
        <taxon>Bacteria</taxon>
        <taxon>Bacillati</taxon>
        <taxon>Candidatus Sysuimicrobiota</taxon>
        <taxon>Candidatus Sysuimicrobiia</taxon>
        <taxon>Candidatus Sysuimicrobiales</taxon>
        <taxon>Candidatus Segetimicrobiaceae</taxon>
        <taxon>Candidatus Segetimicrobium</taxon>
    </lineage>
</organism>
<protein>
    <submittedName>
        <fullName evidence="2">Ferritin-like domain-containing protein</fullName>
    </submittedName>
</protein>
<dbReference type="EMBL" id="VBAL01000028">
    <property type="protein sequence ID" value="TMJ05326.1"/>
    <property type="molecule type" value="Genomic_DNA"/>
</dbReference>
<gene>
    <name evidence="2" type="ORF">E6H01_03155</name>
</gene>
<dbReference type="InterPro" id="IPR012348">
    <property type="entry name" value="RNR-like"/>
</dbReference>
<dbReference type="AlphaFoldDB" id="A0A537LBP3"/>
<dbReference type="SUPFAM" id="SSF47240">
    <property type="entry name" value="Ferritin-like"/>
    <property type="match status" value="1"/>
</dbReference>
<feature type="compositionally biased region" description="Low complexity" evidence="1">
    <location>
        <begin position="9"/>
        <end position="22"/>
    </location>
</feature>
<dbReference type="CDD" id="cd00657">
    <property type="entry name" value="Ferritin_like"/>
    <property type="match status" value="1"/>
</dbReference>
<dbReference type="Proteomes" id="UP000319353">
    <property type="component" value="Unassembled WGS sequence"/>
</dbReference>
<evidence type="ECO:0000313" key="2">
    <source>
        <dbReference type="EMBL" id="TMJ05326.1"/>
    </source>
</evidence>
<name>A0A537LBP3_9BACT</name>
<comment type="caution">
    <text evidence="2">The sequence shown here is derived from an EMBL/GenBank/DDBJ whole genome shotgun (WGS) entry which is preliminary data.</text>
</comment>